<feature type="region of interest" description="Disordered" evidence="1">
    <location>
        <begin position="327"/>
        <end position="360"/>
    </location>
</feature>
<proteinExistence type="predicted"/>
<dbReference type="AlphaFoldDB" id="A0AAD7N0N5"/>
<accession>A0AAD7N0N5</accession>
<feature type="region of interest" description="Disordered" evidence="1">
    <location>
        <begin position="158"/>
        <end position="183"/>
    </location>
</feature>
<name>A0AAD7N0N5_9AGAR</name>
<dbReference type="Proteomes" id="UP001215280">
    <property type="component" value="Unassembled WGS sequence"/>
</dbReference>
<evidence type="ECO:0000313" key="3">
    <source>
        <dbReference type="Proteomes" id="UP001215280"/>
    </source>
</evidence>
<reference evidence="2" key="1">
    <citation type="submission" date="2023-03" db="EMBL/GenBank/DDBJ databases">
        <title>Massive genome expansion in bonnet fungi (Mycena s.s.) driven by repeated elements and novel gene families across ecological guilds.</title>
        <authorList>
            <consortium name="Lawrence Berkeley National Laboratory"/>
            <person name="Harder C.B."/>
            <person name="Miyauchi S."/>
            <person name="Viragh M."/>
            <person name="Kuo A."/>
            <person name="Thoen E."/>
            <person name="Andreopoulos B."/>
            <person name="Lu D."/>
            <person name="Skrede I."/>
            <person name="Drula E."/>
            <person name="Henrissat B."/>
            <person name="Morin E."/>
            <person name="Kohler A."/>
            <person name="Barry K."/>
            <person name="LaButti K."/>
            <person name="Morin E."/>
            <person name="Salamov A."/>
            <person name="Lipzen A."/>
            <person name="Mereny Z."/>
            <person name="Hegedus B."/>
            <person name="Baldrian P."/>
            <person name="Stursova M."/>
            <person name="Weitz H."/>
            <person name="Taylor A."/>
            <person name="Grigoriev I.V."/>
            <person name="Nagy L.G."/>
            <person name="Martin F."/>
            <person name="Kauserud H."/>
        </authorList>
    </citation>
    <scope>NUCLEOTIDE SEQUENCE</scope>
    <source>
        <strain evidence="2">CBHHK188m</strain>
    </source>
</reference>
<evidence type="ECO:0000313" key="2">
    <source>
        <dbReference type="EMBL" id="KAJ7740486.1"/>
    </source>
</evidence>
<feature type="region of interest" description="Disordered" evidence="1">
    <location>
        <begin position="218"/>
        <end position="243"/>
    </location>
</feature>
<keyword evidence="3" id="KW-1185">Reference proteome</keyword>
<feature type="compositionally biased region" description="Polar residues" evidence="1">
    <location>
        <begin position="330"/>
        <end position="343"/>
    </location>
</feature>
<protein>
    <submittedName>
        <fullName evidence="2">Uncharacterized protein</fullName>
    </submittedName>
</protein>
<dbReference type="EMBL" id="JARJLG010000127">
    <property type="protein sequence ID" value="KAJ7740486.1"/>
    <property type="molecule type" value="Genomic_DNA"/>
</dbReference>
<evidence type="ECO:0000256" key="1">
    <source>
        <dbReference type="SAM" id="MobiDB-lite"/>
    </source>
</evidence>
<gene>
    <name evidence="2" type="ORF">DFH07DRAFT_778419</name>
</gene>
<feature type="compositionally biased region" description="Low complexity" evidence="1">
    <location>
        <begin position="220"/>
        <end position="243"/>
    </location>
</feature>
<comment type="caution">
    <text evidence="2">The sequence shown here is derived from an EMBL/GenBank/DDBJ whole genome shotgun (WGS) entry which is preliminary data.</text>
</comment>
<organism evidence="2 3">
    <name type="scientific">Mycena maculata</name>
    <dbReference type="NCBI Taxonomy" id="230809"/>
    <lineage>
        <taxon>Eukaryota</taxon>
        <taxon>Fungi</taxon>
        <taxon>Dikarya</taxon>
        <taxon>Basidiomycota</taxon>
        <taxon>Agaricomycotina</taxon>
        <taxon>Agaricomycetes</taxon>
        <taxon>Agaricomycetidae</taxon>
        <taxon>Agaricales</taxon>
        <taxon>Marasmiineae</taxon>
        <taxon>Mycenaceae</taxon>
        <taxon>Mycena</taxon>
    </lineage>
</organism>
<sequence length="396" mass="43598">MCQNGYFRHCELSRIVKLKKSPIFPGVTDYSMNHSGEKYKSFCVFRLCTESHIRSSEPVFGIPNEEMVVLKRDVYFGVRPTNGPCVPICRPEYCVPNMYIPTKFAVSLALRGLRSWLKQSRFLPLREARDSKSLDHHGVTPVTGCFSHTASIVEPGFSRHSAAADTRVQGTSSHRRPDKASMGVKLLPGSSIANPRSMCLITGAMTEALSLFEQTSRVSTARPHTAPARPWARAAPPTGWRARPQAHRTLRCGRNWARARTGSRSARADDLHSHSCRRAPQLRLLTPVGAPVPMLGFELGIWLPLGGRGWSKEGQAKRECECEELLLSPEGTSDGTTRRSQGTPPVVWREGGPEAGQNRSLSGTAMLRGAKQSPLLHLIPPLTPGLHVPCRACTLL</sequence>